<evidence type="ECO:0000313" key="2">
    <source>
        <dbReference type="EMBL" id="KAG5522823.1"/>
    </source>
</evidence>
<evidence type="ECO:0000313" key="3">
    <source>
        <dbReference type="Proteomes" id="UP000823749"/>
    </source>
</evidence>
<dbReference type="EMBL" id="JACTNZ010000012">
    <property type="protein sequence ID" value="KAG5522823.1"/>
    <property type="molecule type" value="Genomic_DNA"/>
</dbReference>
<name>A0AAV6I5I8_9ERIC</name>
<feature type="compositionally biased region" description="Basic and acidic residues" evidence="1">
    <location>
        <begin position="123"/>
        <end position="132"/>
    </location>
</feature>
<keyword evidence="3" id="KW-1185">Reference proteome</keyword>
<proteinExistence type="predicted"/>
<feature type="region of interest" description="Disordered" evidence="1">
    <location>
        <begin position="1"/>
        <end position="22"/>
    </location>
</feature>
<reference evidence="2" key="1">
    <citation type="submission" date="2020-08" db="EMBL/GenBank/DDBJ databases">
        <title>Plant Genome Project.</title>
        <authorList>
            <person name="Zhang R.-G."/>
        </authorList>
    </citation>
    <scope>NUCLEOTIDE SEQUENCE</scope>
    <source>
        <strain evidence="2">WSP0</strain>
        <tissue evidence="2">Leaf</tissue>
    </source>
</reference>
<evidence type="ECO:0000256" key="1">
    <source>
        <dbReference type="SAM" id="MobiDB-lite"/>
    </source>
</evidence>
<comment type="caution">
    <text evidence="2">The sequence shown here is derived from an EMBL/GenBank/DDBJ whole genome shotgun (WGS) entry which is preliminary data.</text>
</comment>
<protein>
    <submittedName>
        <fullName evidence="2">Uncharacterized protein</fullName>
    </submittedName>
</protein>
<dbReference type="Proteomes" id="UP000823749">
    <property type="component" value="Chromosome 12"/>
</dbReference>
<organism evidence="2 3">
    <name type="scientific">Rhododendron griersonianum</name>
    <dbReference type="NCBI Taxonomy" id="479676"/>
    <lineage>
        <taxon>Eukaryota</taxon>
        <taxon>Viridiplantae</taxon>
        <taxon>Streptophyta</taxon>
        <taxon>Embryophyta</taxon>
        <taxon>Tracheophyta</taxon>
        <taxon>Spermatophyta</taxon>
        <taxon>Magnoliopsida</taxon>
        <taxon>eudicotyledons</taxon>
        <taxon>Gunneridae</taxon>
        <taxon>Pentapetalae</taxon>
        <taxon>asterids</taxon>
        <taxon>Ericales</taxon>
        <taxon>Ericaceae</taxon>
        <taxon>Ericoideae</taxon>
        <taxon>Rhodoreae</taxon>
        <taxon>Rhododendron</taxon>
    </lineage>
</organism>
<dbReference type="AlphaFoldDB" id="A0AAV6I5I8"/>
<gene>
    <name evidence="2" type="ORF">RHGRI_034838</name>
</gene>
<feature type="compositionally biased region" description="Basic residues" evidence="1">
    <location>
        <begin position="171"/>
        <end position="181"/>
    </location>
</feature>
<feature type="region of interest" description="Disordered" evidence="1">
    <location>
        <begin position="123"/>
        <end position="181"/>
    </location>
</feature>
<accession>A0AAV6I5I8</accession>
<sequence length="181" mass="19890">MFSSCPLRRTQGSPSSREPEQGCRPLLRIPAANNCVCIPPSFPNGVFLRKKTPRHKSIKSFVVESTGGEEGDETDMARIRVTPRNVEGGARLKQREMVLDDAIVEDTPPSKIAKNSLKCLKAQENHDVEGSSKTRARFGSVPRGFKAKHPRLDVVESASKCTRSGSVARGIKAKHPRSRKS</sequence>